<dbReference type="GO" id="GO:0005737">
    <property type="term" value="C:cytoplasm"/>
    <property type="evidence" value="ECO:0007669"/>
    <property type="project" value="TreeGrafter"/>
</dbReference>
<dbReference type="PANTHER" id="PTHR10055">
    <property type="entry name" value="TRYPTOPHANYL-TRNA SYNTHETASE"/>
    <property type="match status" value="1"/>
</dbReference>
<sequence>MIRSTCGRPDPGQAYGYTMENAKDIITCGFYINKCIFSDLDYVGDDNKLEQIRKDYSSGAMLTWELKKELVQDLQPLLAEHQARCKEAREEIVKMFLTPRKLSYDFQ</sequence>
<keyword evidence="2" id="KW-1185">Reference proteome</keyword>
<dbReference type="AlphaFoldDB" id="L5LXL7"/>
<keyword evidence="1" id="KW-0436">Ligase</keyword>
<organism evidence="1 2">
    <name type="scientific">Myotis davidii</name>
    <name type="common">David's myotis</name>
    <dbReference type="NCBI Taxonomy" id="225400"/>
    <lineage>
        <taxon>Eukaryota</taxon>
        <taxon>Metazoa</taxon>
        <taxon>Chordata</taxon>
        <taxon>Craniata</taxon>
        <taxon>Vertebrata</taxon>
        <taxon>Euteleostomi</taxon>
        <taxon>Mammalia</taxon>
        <taxon>Eutheria</taxon>
        <taxon>Laurasiatheria</taxon>
        <taxon>Chiroptera</taxon>
        <taxon>Yangochiroptera</taxon>
        <taxon>Vespertilionidae</taxon>
        <taxon>Myotis</taxon>
    </lineage>
</organism>
<evidence type="ECO:0000313" key="1">
    <source>
        <dbReference type="EMBL" id="ELK30208.1"/>
    </source>
</evidence>
<protein>
    <submittedName>
        <fullName evidence="1">Tryptophanyl-tRNA synthetase, cytoplasmic</fullName>
    </submittedName>
</protein>
<dbReference type="SUPFAM" id="SSF52374">
    <property type="entry name" value="Nucleotidylyl transferase"/>
    <property type="match status" value="1"/>
</dbReference>
<dbReference type="Gene3D" id="1.10.240.10">
    <property type="entry name" value="Tyrosyl-Transfer RNA Synthetase"/>
    <property type="match status" value="1"/>
</dbReference>
<dbReference type="GO" id="GO:0006436">
    <property type="term" value="P:tryptophanyl-tRNA aminoacylation"/>
    <property type="evidence" value="ECO:0007669"/>
    <property type="project" value="TreeGrafter"/>
</dbReference>
<dbReference type="EMBL" id="KB107232">
    <property type="protein sequence ID" value="ELK30208.1"/>
    <property type="molecule type" value="Genomic_DNA"/>
</dbReference>
<dbReference type="Proteomes" id="UP000010556">
    <property type="component" value="Unassembled WGS sequence"/>
</dbReference>
<keyword evidence="1" id="KW-0030">Aminoacyl-tRNA synthetase</keyword>
<proteinExistence type="predicted"/>
<dbReference type="GO" id="GO:0004830">
    <property type="term" value="F:tryptophan-tRNA ligase activity"/>
    <property type="evidence" value="ECO:0007669"/>
    <property type="project" value="TreeGrafter"/>
</dbReference>
<name>L5LXL7_MYODS</name>
<dbReference type="PANTHER" id="PTHR10055:SF1">
    <property type="entry name" value="TRYPTOPHAN--TRNA LIGASE, CYTOPLASMIC"/>
    <property type="match status" value="1"/>
</dbReference>
<evidence type="ECO:0000313" key="2">
    <source>
        <dbReference type="Proteomes" id="UP000010556"/>
    </source>
</evidence>
<accession>L5LXL7</accession>
<reference evidence="2" key="1">
    <citation type="journal article" date="2013" name="Science">
        <title>Comparative analysis of bat genomes provides insight into the evolution of flight and immunity.</title>
        <authorList>
            <person name="Zhang G."/>
            <person name="Cowled C."/>
            <person name="Shi Z."/>
            <person name="Huang Z."/>
            <person name="Bishop-Lilly K.A."/>
            <person name="Fang X."/>
            <person name="Wynne J.W."/>
            <person name="Xiong Z."/>
            <person name="Baker M.L."/>
            <person name="Zhao W."/>
            <person name="Tachedjian M."/>
            <person name="Zhu Y."/>
            <person name="Zhou P."/>
            <person name="Jiang X."/>
            <person name="Ng J."/>
            <person name="Yang L."/>
            <person name="Wu L."/>
            <person name="Xiao J."/>
            <person name="Feng Y."/>
            <person name="Chen Y."/>
            <person name="Sun X."/>
            <person name="Zhang Y."/>
            <person name="Marsh G.A."/>
            <person name="Crameri G."/>
            <person name="Broder C.C."/>
            <person name="Frey K.G."/>
            <person name="Wang L.F."/>
            <person name="Wang J."/>
        </authorList>
    </citation>
    <scope>NUCLEOTIDE SEQUENCE [LARGE SCALE GENOMIC DNA]</scope>
</reference>
<gene>
    <name evidence="1" type="ORF">MDA_GLEAN10001777</name>
</gene>